<dbReference type="Proteomes" id="UP000004221">
    <property type="component" value="Unassembled WGS sequence"/>
</dbReference>
<proteinExistence type="predicted"/>
<name>I4ECZ5_9BACT</name>
<organism evidence="1 2">
    <name type="scientific">Nitrolancea hollandica Lb</name>
    <dbReference type="NCBI Taxonomy" id="1129897"/>
    <lineage>
        <taxon>Bacteria</taxon>
        <taxon>Pseudomonadati</taxon>
        <taxon>Thermomicrobiota</taxon>
        <taxon>Thermomicrobia</taxon>
        <taxon>Sphaerobacterales</taxon>
        <taxon>Sphaerobacterineae</taxon>
        <taxon>Sphaerobacteraceae</taxon>
        <taxon>Nitrolancea</taxon>
    </lineage>
</organism>
<keyword evidence="2" id="KW-1185">Reference proteome</keyword>
<sequence length="75" mass="8579">MSADRQALPPGIYRCRDLPGWWCLLATPVTNQGYVQVGLMNPKRKRVLLQGYVTAKHLIPRRDTHDNHPGRSDQN</sequence>
<dbReference type="EMBL" id="CAGS01000033">
    <property type="protein sequence ID" value="CCF82557.1"/>
    <property type="molecule type" value="Genomic_DNA"/>
</dbReference>
<accession>I4ECZ5</accession>
<comment type="caution">
    <text evidence="1">The sequence shown here is derived from an EMBL/GenBank/DDBJ whole genome shotgun (WGS) entry which is preliminary data.</text>
</comment>
<evidence type="ECO:0000313" key="2">
    <source>
        <dbReference type="Proteomes" id="UP000004221"/>
    </source>
</evidence>
<dbReference type="RefSeq" id="WP_008474720.1">
    <property type="nucleotide sequence ID" value="NZ_CAGS01000033.1"/>
</dbReference>
<protein>
    <submittedName>
        <fullName evidence="1">Uncharacterized protein</fullName>
    </submittedName>
</protein>
<gene>
    <name evidence="1" type="ORF">NITHO_1280012</name>
</gene>
<dbReference type="AlphaFoldDB" id="I4ECZ5"/>
<reference evidence="1 2" key="1">
    <citation type="journal article" date="2012" name="ISME J.">
        <title>Nitrification expanded: discovery, physiology and genomics of a nitrite-oxidizing bacterium from the phylum Chloroflexi.</title>
        <authorList>
            <person name="Sorokin D.Y."/>
            <person name="Lucker S."/>
            <person name="Vejmelkova D."/>
            <person name="Kostrikina N.A."/>
            <person name="Kleerebezem R."/>
            <person name="Rijpstra W.I."/>
            <person name="Damste J.S."/>
            <person name="Le Paslier D."/>
            <person name="Muyzer G."/>
            <person name="Wagner M."/>
            <person name="van Loosdrecht M.C."/>
            <person name="Daims H."/>
        </authorList>
    </citation>
    <scope>NUCLEOTIDE SEQUENCE [LARGE SCALE GENOMIC DNA]</scope>
    <source>
        <strain evidence="2">none</strain>
    </source>
</reference>
<evidence type="ECO:0000313" key="1">
    <source>
        <dbReference type="EMBL" id="CCF82557.1"/>
    </source>
</evidence>